<dbReference type="AlphaFoldDB" id="A0A8K0KB82"/>
<protein>
    <submittedName>
        <fullName evidence="1">Uncharacterized protein</fullName>
    </submittedName>
</protein>
<proteinExistence type="predicted"/>
<evidence type="ECO:0000313" key="2">
    <source>
        <dbReference type="Proteomes" id="UP000792457"/>
    </source>
</evidence>
<comment type="caution">
    <text evidence="1">The sequence shown here is derived from an EMBL/GenBank/DDBJ whole genome shotgun (WGS) entry which is preliminary data.</text>
</comment>
<name>A0A8K0KB82_LADFU</name>
<gene>
    <name evidence="1" type="ORF">J437_LFUL007937</name>
</gene>
<reference evidence="1" key="1">
    <citation type="submission" date="2013-04" db="EMBL/GenBank/DDBJ databases">
        <authorList>
            <person name="Qu J."/>
            <person name="Murali S.C."/>
            <person name="Bandaranaike D."/>
            <person name="Bellair M."/>
            <person name="Blankenburg K."/>
            <person name="Chao H."/>
            <person name="Dinh H."/>
            <person name="Doddapaneni H."/>
            <person name="Downs B."/>
            <person name="Dugan-Rocha S."/>
            <person name="Elkadiri S."/>
            <person name="Gnanaolivu R.D."/>
            <person name="Hernandez B."/>
            <person name="Javaid M."/>
            <person name="Jayaseelan J.C."/>
            <person name="Lee S."/>
            <person name="Li M."/>
            <person name="Ming W."/>
            <person name="Munidasa M."/>
            <person name="Muniz J."/>
            <person name="Nguyen L."/>
            <person name="Ongeri F."/>
            <person name="Osuji N."/>
            <person name="Pu L.-L."/>
            <person name="Puazo M."/>
            <person name="Qu C."/>
            <person name="Quiroz J."/>
            <person name="Raj R."/>
            <person name="Weissenberger G."/>
            <person name="Xin Y."/>
            <person name="Zou X."/>
            <person name="Han Y."/>
            <person name="Richards S."/>
            <person name="Worley K."/>
            <person name="Muzny D."/>
            <person name="Gibbs R."/>
        </authorList>
    </citation>
    <scope>NUCLEOTIDE SEQUENCE</scope>
    <source>
        <strain evidence="1">Sampled in the wild</strain>
    </source>
</reference>
<dbReference type="Proteomes" id="UP000792457">
    <property type="component" value="Unassembled WGS sequence"/>
</dbReference>
<accession>A0A8K0KB82</accession>
<dbReference type="EMBL" id="KZ308540">
    <property type="protein sequence ID" value="KAG8231177.1"/>
    <property type="molecule type" value="Genomic_DNA"/>
</dbReference>
<reference evidence="1" key="2">
    <citation type="submission" date="2017-10" db="EMBL/GenBank/DDBJ databases">
        <title>Ladona fulva Genome sequencing and assembly.</title>
        <authorList>
            <person name="Murali S."/>
            <person name="Richards S."/>
            <person name="Bandaranaike D."/>
            <person name="Bellair M."/>
            <person name="Blankenburg K."/>
            <person name="Chao H."/>
            <person name="Dinh H."/>
            <person name="Doddapaneni H."/>
            <person name="Dugan-Rocha S."/>
            <person name="Elkadiri S."/>
            <person name="Gnanaolivu R."/>
            <person name="Hernandez B."/>
            <person name="Skinner E."/>
            <person name="Javaid M."/>
            <person name="Lee S."/>
            <person name="Li M."/>
            <person name="Ming W."/>
            <person name="Munidasa M."/>
            <person name="Muniz J."/>
            <person name="Nguyen L."/>
            <person name="Hughes D."/>
            <person name="Osuji N."/>
            <person name="Pu L.-L."/>
            <person name="Puazo M."/>
            <person name="Qu C."/>
            <person name="Quiroz J."/>
            <person name="Raj R."/>
            <person name="Weissenberger G."/>
            <person name="Xin Y."/>
            <person name="Zou X."/>
            <person name="Han Y."/>
            <person name="Worley K."/>
            <person name="Muzny D."/>
            <person name="Gibbs R."/>
        </authorList>
    </citation>
    <scope>NUCLEOTIDE SEQUENCE</scope>
    <source>
        <strain evidence="1">Sampled in the wild</strain>
    </source>
</reference>
<organism evidence="1 2">
    <name type="scientific">Ladona fulva</name>
    <name type="common">Scarce chaser dragonfly</name>
    <name type="synonym">Libellula fulva</name>
    <dbReference type="NCBI Taxonomy" id="123851"/>
    <lineage>
        <taxon>Eukaryota</taxon>
        <taxon>Metazoa</taxon>
        <taxon>Ecdysozoa</taxon>
        <taxon>Arthropoda</taxon>
        <taxon>Hexapoda</taxon>
        <taxon>Insecta</taxon>
        <taxon>Pterygota</taxon>
        <taxon>Palaeoptera</taxon>
        <taxon>Odonata</taxon>
        <taxon>Epiprocta</taxon>
        <taxon>Anisoptera</taxon>
        <taxon>Libelluloidea</taxon>
        <taxon>Libellulidae</taxon>
        <taxon>Ladona</taxon>
    </lineage>
</organism>
<dbReference type="OrthoDB" id="6435104at2759"/>
<keyword evidence="2" id="KW-1185">Reference proteome</keyword>
<sequence length="122" mass="13590">MKKAVMATYYHSSSTDNEQQHHYCPLGANSWCAFHVAEAEKNLMDSHHPPPLHPDVKEAILPIYEDLSHNSLANCRTTDMAPMLDKAKRTGACGNTGSTPDWMIAERLGPRPTCVRPQTSKM</sequence>
<evidence type="ECO:0000313" key="1">
    <source>
        <dbReference type="EMBL" id="KAG8231177.1"/>
    </source>
</evidence>